<dbReference type="WBParaSite" id="ES5_v2.g22618.t1">
    <property type="protein sequence ID" value="ES5_v2.g22618.t1"/>
    <property type="gene ID" value="ES5_v2.g22618"/>
</dbReference>
<name>A0AC34G077_9BILA</name>
<accession>A0AC34G077</accession>
<evidence type="ECO:0000313" key="2">
    <source>
        <dbReference type="WBParaSite" id="ES5_v2.g22618.t1"/>
    </source>
</evidence>
<organism evidence="1 2">
    <name type="scientific">Panagrolaimus sp. ES5</name>
    <dbReference type="NCBI Taxonomy" id="591445"/>
    <lineage>
        <taxon>Eukaryota</taxon>
        <taxon>Metazoa</taxon>
        <taxon>Ecdysozoa</taxon>
        <taxon>Nematoda</taxon>
        <taxon>Chromadorea</taxon>
        <taxon>Rhabditida</taxon>
        <taxon>Tylenchina</taxon>
        <taxon>Panagrolaimomorpha</taxon>
        <taxon>Panagrolaimoidea</taxon>
        <taxon>Panagrolaimidae</taxon>
        <taxon>Panagrolaimus</taxon>
    </lineage>
</organism>
<reference evidence="2" key="1">
    <citation type="submission" date="2022-11" db="UniProtKB">
        <authorList>
            <consortium name="WormBaseParasite"/>
        </authorList>
    </citation>
    <scope>IDENTIFICATION</scope>
</reference>
<evidence type="ECO:0000313" key="1">
    <source>
        <dbReference type="Proteomes" id="UP000887579"/>
    </source>
</evidence>
<sequence>MKLLLFATLFFIISVTTGSPAGAPVQNLWDQIVRQEQVVLSVTYRGRILNVWKQGINNYTRFYVSPLCNIDVNSFSCEKDVFHDPPRMIFGLKIKLWDFQVATVVQKALKQKGISVETGDIVILPMQFVRIKLDAPNSYMEADDKWKSFGDEPLVMAFQLYPKDEVVCQTM</sequence>
<proteinExistence type="predicted"/>
<dbReference type="Proteomes" id="UP000887579">
    <property type="component" value="Unplaced"/>
</dbReference>
<protein>
    <submittedName>
        <fullName evidence="2">Uncharacterized protein</fullName>
    </submittedName>
</protein>